<evidence type="ECO:0000313" key="2">
    <source>
        <dbReference type="EMBL" id="HIS37811.1"/>
    </source>
</evidence>
<dbReference type="SUPFAM" id="SSF51735">
    <property type="entry name" value="NAD(P)-binding Rossmann-fold domains"/>
    <property type="match status" value="1"/>
</dbReference>
<dbReference type="InterPro" id="IPR002347">
    <property type="entry name" value="SDR_fam"/>
</dbReference>
<sequence>MRRIIVTGGTSGIGLGVVERLLKTTDDNVISVSKNIDKIEAVRNKLNKYHSRIEFYSVDVTDEDAVSEFAKTIGEKYGAIDGLVNSAGIIAPGGIEECSISAWKNVLSCNVDGMFIMTKALLPLLKQSKEPASIVNISSVNSIRCGSSIAYSTSKAATDMFTKGLALELAKYQIRANSVNPGVVISELQKSAGICKSEDEYQAFIERMTACHPLGRVGVPDDIAGAVLFLLSKDAKWITGAILSVDGGRAI</sequence>
<dbReference type="PANTHER" id="PTHR43975:SF2">
    <property type="entry name" value="EG:BACR7A4.14 PROTEIN-RELATED"/>
    <property type="match status" value="1"/>
</dbReference>
<dbReference type="CDD" id="cd05233">
    <property type="entry name" value="SDR_c"/>
    <property type="match status" value="1"/>
</dbReference>
<comment type="caution">
    <text evidence="2">The sequence shown here is derived from an EMBL/GenBank/DDBJ whole genome shotgun (WGS) entry which is preliminary data.</text>
</comment>
<dbReference type="Pfam" id="PF13561">
    <property type="entry name" value="adh_short_C2"/>
    <property type="match status" value="1"/>
</dbReference>
<dbReference type="InterPro" id="IPR057326">
    <property type="entry name" value="KR_dom"/>
</dbReference>
<dbReference type="InterPro" id="IPR020904">
    <property type="entry name" value="Sc_DH/Rdtase_CS"/>
</dbReference>
<name>A0A9D1F1L6_9BACT</name>
<dbReference type="SMART" id="SM00822">
    <property type="entry name" value="PKS_KR"/>
    <property type="match status" value="1"/>
</dbReference>
<dbReference type="AlphaFoldDB" id="A0A9D1F1L6"/>
<dbReference type="InterPro" id="IPR036291">
    <property type="entry name" value="NAD(P)-bd_dom_sf"/>
</dbReference>
<dbReference type="PANTHER" id="PTHR43975">
    <property type="entry name" value="ZGC:101858"/>
    <property type="match status" value="1"/>
</dbReference>
<reference evidence="2" key="2">
    <citation type="journal article" date="2021" name="PeerJ">
        <title>Extensive microbial diversity within the chicken gut microbiome revealed by metagenomics and culture.</title>
        <authorList>
            <person name="Gilroy R."/>
            <person name="Ravi A."/>
            <person name="Getino M."/>
            <person name="Pursley I."/>
            <person name="Horton D.L."/>
            <person name="Alikhan N.F."/>
            <person name="Baker D."/>
            <person name="Gharbi K."/>
            <person name="Hall N."/>
            <person name="Watson M."/>
            <person name="Adriaenssens E.M."/>
            <person name="Foster-Nyarko E."/>
            <person name="Jarju S."/>
            <person name="Secka A."/>
            <person name="Antonio M."/>
            <person name="Oren A."/>
            <person name="Chaudhuri R.R."/>
            <person name="La Ragione R."/>
            <person name="Hildebrand F."/>
            <person name="Pallen M.J."/>
        </authorList>
    </citation>
    <scope>NUCLEOTIDE SEQUENCE</scope>
    <source>
        <strain evidence="2">6276</strain>
    </source>
</reference>
<proteinExistence type="predicted"/>
<protein>
    <submittedName>
        <fullName evidence="2">SDR family oxidoreductase</fullName>
    </submittedName>
</protein>
<reference evidence="2" key="1">
    <citation type="submission" date="2020-10" db="EMBL/GenBank/DDBJ databases">
        <authorList>
            <person name="Gilroy R."/>
        </authorList>
    </citation>
    <scope>NUCLEOTIDE SEQUENCE</scope>
    <source>
        <strain evidence="2">6276</strain>
    </source>
</reference>
<accession>A0A9D1F1L6</accession>
<dbReference type="EMBL" id="DVIU01000297">
    <property type="protein sequence ID" value="HIS37811.1"/>
    <property type="molecule type" value="Genomic_DNA"/>
</dbReference>
<organism evidence="2 3">
    <name type="scientific">Candidatus Scatousia excrementigallinarum</name>
    <dbReference type="NCBI Taxonomy" id="2840935"/>
    <lineage>
        <taxon>Bacteria</taxon>
        <taxon>Candidatus Scatousia</taxon>
    </lineage>
</organism>
<dbReference type="Gene3D" id="3.40.50.720">
    <property type="entry name" value="NAD(P)-binding Rossmann-like Domain"/>
    <property type="match status" value="1"/>
</dbReference>
<evidence type="ECO:0000313" key="3">
    <source>
        <dbReference type="Proteomes" id="UP000823928"/>
    </source>
</evidence>
<dbReference type="PROSITE" id="PS00061">
    <property type="entry name" value="ADH_SHORT"/>
    <property type="match status" value="1"/>
</dbReference>
<dbReference type="PRINTS" id="PR00080">
    <property type="entry name" value="SDRFAMILY"/>
</dbReference>
<dbReference type="PRINTS" id="PR00081">
    <property type="entry name" value="GDHRDH"/>
</dbReference>
<feature type="domain" description="Ketoreductase" evidence="1">
    <location>
        <begin position="2"/>
        <end position="188"/>
    </location>
</feature>
<dbReference type="Proteomes" id="UP000823928">
    <property type="component" value="Unassembled WGS sequence"/>
</dbReference>
<evidence type="ECO:0000259" key="1">
    <source>
        <dbReference type="SMART" id="SM00822"/>
    </source>
</evidence>
<gene>
    <name evidence="2" type="ORF">IAC10_14500</name>
</gene>
<dbReference type="FunFam" id="3.40.50.720:FF:000084">
    <property type="entry name" value="Short-chain dehydrogenase reductase"/>
    <property type="match status" value="1"/>
</dbReference>